<evidence type="ECO:0000256" key="1">
    <source>
        <dbReference type="ARBA" id="ARBA00009477"/>
    </source>
</evidence>
<dbReference type="Gene3D" id="2.40.420.20">
    <property type="match status" value="1"/>
</dbReference>
<protein>
    <recommendedName>
        <fullName evidence="5">CusB-like beta-barrel domain-containing protein</fullName>
    </recommendedName>
</protein>
<dbReference type="InterPro" id="IPR006143">
    <property type="entry name" value="RND_pump_MFP"/>
</dbReference>
<sequence length="410" mass="45265">MTAQKLTVSLGAVILILGLAWGLNFRLQEVYASRKEKQPSRPPITVEVSEVKTEAIQETRQLSGSALPFAQFTLSSRVSGRLLSLRGQMGEVIQRGAILGQIEDTLLQQEIEQLKAARQVDMASIQEIQVGFERAEGDLNRVVALYQKKLASQEELDKANSELESSRARLVTAQARIQQNQASIRQAQIKREEAKIQALWNGGASQAVVSQRFVDPGTTLALNTPLLSLIDLHLIRARAPLTEKDYARIQLGQTARIQTDAFPGEVFIGKVARLAPLLSEESRTAELELEIPNPNFRLKPGMFLKIELLLATHPSAQVIPLSALVRKAQDSLGVFVLNTQGQVDYFSVKTGIVQANRVEILEPKLKGRVVTLGHQLLKPGAKVRLANPNLRQGKNQNKMPENKATKHKAK</sequence>
<gene>
    <name evidence="6" type="ORF">COW36_18845</name>
</gene>
<dbReference type="PANTHER" id="PTHR30469">
    <property type="entry name" value="MULTIDRUG RESISTANCE PROTEIN MDTA"/>
    <property type="match status" value="1"/>
</dbReference>
<evidence type="ECO:0000259" key="5">
    <source>
        <dbReference type="Pfam" id="PF25954"/>
    </source>
</evidence>
<dbReference type="FunFam" id="2.40.30.170:FF:000010">
    <property type="entry name" value="Efflux RND transporter periplasmic adaptor subunit"/>
    <property type="match status" value="1"/>
</dbReference>
<dbReference type="GO" id="GO:1990195">
    <property type="term" value="C:macrolide transmembrane transporter complex"/>
    <property type="evidence" value="ECO:0007669"/>
    <property type="project" value="InterPro"/>
</dbReference>
<keyword evidence="2 3" id="KW-0175">Coiled coil</keyword>
<evidence type="ECO:0000256" key="3">
    <source>
        <dbReference type="SAM" id="Coils"/>
    </source>
</evidence>
<comment type="similarity">
    <text evidence="1">Belongs to the membrane fusion protein (MFP) (TC 8.A.1) family.</text>
</comment>
<dbReference type="GO" id="GO:1990281">
    <property type="term" value="C:efflux pump complex"/>
    <property type="evidence" value="ECO:0007669"/>
    <property type="project" value="TreeGrafter"/>
</dbReference>
<dbReference type="InterPro" id="IPR058792">
    <property type="entry name" value="Beta-barrel_RND_2"/>
</dbReference>
<dbReference type="GO" id="GO:0030313">
    <property type="term" value="C:cell envelope"/>
    <property type="evidence" value="ECO:0007669"/>
    <property type="project" value="UniProtKB-SubCell"/>
</dbReference>
<dbReference type="NCBIfam" id="TIGR01730">
    <property type="entry name" value="RND_mfp"/>
    <property type="match status" value="1"/>
</dbReference>
<dbReference type="GO" id="GO:0015562">
    <property type="term" value="F:efflux transmembrane transporter activity"/>
    <property type="evidence" value="ECO:0007669"/>
    <property type="project" value="TreeGrafter"/>
</dbReference>
<dbReference type="Gene3D" id="2.40.30.170">
    <property type="match status" value="1"/>
</dbReference>
<evidence type="ECO:0000256" key="2">
    <source>
        <dbReference type="ARBA" id="ARBA00023054"/>
    </source>
</evidence>
<dbReference type="InterPro" id="IPR030190">
    <property type="entry name" value="MacA_alpha-hairpin_sf"/>
</dbReference>
<feature type="compositionally biased region" description="Polar residues" evidence="4">
    <location>
        <begin position="389"/>
        <end position="399"/>
    </location>
</feature>
<evidence type="ECO:0000313" key="7">
    <source>
        <dbReference type="Proteomes" id="UP000231019"/>
    </source>
</evidence>
<feature type="coiled-coil region" evidence="3">
    <location>
        <begin position="149"/>
        <end position="197"/>
    </location>
</feature>
<dbReference type="SUPFAM" id="SSF111369">
    <property type="entry name" value="HlyD-like secretion proteins"/>
    <property type="match status" value="1"/>
</dbReference>
<dbReference type="Proteomes" id="UP000231019">
    <property type="component" value="Unassembled WGS sequence"/>
</dbReference>
<evidence type="ECO:0000256" key="4">
    <source>
        <dbReference type="SAM" id="MobiDB-lite"/>
    </source>
</evidence>
<dbReference type="GO" id="GO:1990961">
    <property type="term" value="P:xenobiotic detoxification by transmembrane export across the plasma membrane"/>
    <property type="evidence" value="ECO:0007669"/>
    <property type="project" value="InterPro"/>
</dbReference>
<dbReference type="Gene3D" id="6.10.140.1990">
    <property type="match status" value="1"/>
</dbReference>
<feature type="domain" description="CusB-like beta-barrel" evidence="5">
    <location>
        <begin position="240"/>
        <end position="308"/>
    </location>
</feature>
<feature type="region of interest" description="Disordered" evidence="4">
    <location>
        <begin position="389"/>
        <end position="410"/>
    </location>
</feature>
<dbReference type="PANTHER" id="PTHR30469:SF15">
    <property type="entry name" value="HLYD FAMILY OF SECRETION PROTEINS"/>
    <property type="match status" value="1"/>
</dbReference>
<comment type="caution">
    <text evidence="6">The sequence shown here is derived from an EMBL/GenBank/DDBJ whole genome shotgun (WGS) entry which is preliminary data.</text>
</comment>
<dbReference type="AlphaFoldDB" id="A0A2M7G0J9"/>
<accession>A0A2M7G0J9</accession>
<name>A0A2M7G0J9_9BACT</name>
<dbReference type="Pfam" id="PF25954">
    <property type="entry name" value="Beta-barrel_RND_2"/>
    <property type="match status" value="1"/>
</dbReference>
<reference evidence="6 7" key="1">
    <citation type="submission" date="2017-09" db="EMBL/GenBank/DDBJ databases">
        <title>Depth-based differentiation of microbial function through sediment-hosted aquifers and enrichment of novel symbionts in the deep terrestrial subsurface.</title>
        <authorList>
            <person name="Probst A.J."/>
            <person name="Ladd B."/>
            <person name="Jarett J.K."/>
            <person name="Geller-Mcgrath D.E."/>
            <person name="Sieber C.M."/>
            <person name="Emerson J.B."/>
            <person name="Anantharaman K."/>
            <person name="Thomas B.C."/>
            <person name="Malmstrom R."/>
            <person name="Stieglmeier M."/>
            <person name="Klingl A."/>
            <person name="Woyke T."/>
            <person name="Ryan C.M."/>
            <person name="Banfield J.F."/>
        </authorList>
    </citation>
    <scope>NUCLEOTIDE SEQUENCE [LARGE SCALE GENOMIC DNA]</scope>
    <source>
        <strain evidence="6">CG17_big_fil_post_rev_8_21_14_2_50_48_46</strain>
    </source>
</reference>
<dbReference type="EMBL" id="PFFQ01000054">
    <property type="protein sequence ID" value="PIW14985.1"/>
    <property type="molecule type" value="Genomic_DNA"/>
</dbReference>
<dbReference type="GO" id="GO:0019898">
    <property type="term" value="C:extrinsic component of membrane"/>
    <property type="evidence" value="ECO:0007669"/>
    <property type="project" value="InterPro"/>
</dbReference>
<evidence type="ECO:0000313" key="6">
    <source>
        <dbReference type="EMBL" id="PIW14985.1"/>
    </source>
</evidence>
<proteinExistence type="inferred from homology"/>
<organism evidence="6 7">
    <name type="scientific">bacterium (Candidatus Blackallbacteria) CG17_big_fil_post_rev_8_21_14_2_50_48_46</name>
    <dbReference type="NCBI Taxonomy" id="2014261"/>
    <lineage>
        <taxon>Bacteria</taxon>
        <taxon>Candidatus Blackallbacteria</taxon>
    </lineage>
</organism>